<sequence>MLSTFPLVSVITPTYNRRTFIPNLIQCMMKQTYPLDRIEWIVLDDGSDPVGDLFTGVSKSIPKFRYIYENQKKNIGAKRNRLNRESTGEVIIAVDDDDYYPPERIQHVIHKFKQFPQVQLAGSSEIYMYYTDIQTIYKLGPYNKNHATNGTLAFRKSYADSHLYDEEVTHAEEKSFLDSYVNPMIQLDPHKVMLVISHSENTFNKKDMREQVDTPFVKKTALKLRNFIKDANIRTFYQQLC</sequence>
<dbReference type="CDD" id="cd00761">
    <property type="entry name" value="Glyco_tranf_GTA_type"/>
    <property type="match status" value="1"/>
</dbReference>
<evidence type="ECO:0000259" key="1">
    <source>
        <dbReference type="Pfam" id="PF00535"/>
    </source>
</evidence>
<proteinExistence type="predicted"/>
<dbReference type="Pfam" id="PF00535">
    <property type="entry name" value="Glycos_transf_2"/>
    <property type="match status" value="1"/>
</dbReference>
<dbReference type="SUPFAM" id="SSF53448">
    <property type="entry name" value="Nucleotide-diphospho-sugar transferases"/>
    <property type="match status" value="1"/>
</dbReference>
<organism evidence="2">
    <name type="scientific">viral metagenome</name>
    <dbReference type="NCBI Taxonomy" id="1070528"/>
    <lineage>
        <taxon>unclassified sequences</taxon>
        <taxon>metagenomes</taxon>
        <taxon>organismal metagenomes</taxon>
    </lineage>
</organism>
<dbReference type="Gene3D" id="3.90.550.10">
    <property type="entry name" value="Spore Coat Polysaccharide Biosynthesis Protein SpsA, Chain A"/>
    <property type="match status" value="1"/>
</dbReference>
<dbReference type="InterPro" id="IPR029044">
    <property type="entry name" value="Nucleotide-diphossugar_trans"/>
</dbReference>
<dbReference type="PANTHER" id="PTHR22916">
    <property type="entry name" value="GLYCOSYLTRANSFERASE"/>
    <property type="match status" value="1"/>
</dbReference>
<dbReference type="EMBL" id="MN739581">
    <property type="protein sequence ID" value="QHT14309.1"/>
    <property type="molecule type" value="Genomic_DNA"/>
</dbReference>
<feature type="domain" description="Glycosyltransferase 2-like" evidence="1">
    <location>
        <begin position="9"/>
        <end position="122"/>
    </location>
</feature>
<dbReference type="InterPro" id="IPR001173">
    <property type="entry name" value="Glyco_trans_2-like"/>
</dbReference>
<name>A0A6C0DEB6_9ZZZZ</name>
<dbReference type="AlphaFoldDB" id="A0A6C0DEB6"/>
<evidence type="ECO:0000313" key="2">
    <source>
        <dbReference type="EMBL" id="QHT14309.1"/>
    </source>
</evidence>
<protein>
    <recommendedName>
        <fullName evidence="1">Glycosyltransferase 2-like domain-containing protein</fullName>
    </recommendedName>
</protein>
<reference evidence="2" key="1">
    <citation type="journal article" date="2020" name="Nature">
        <title>Giant virus diversity and host interactions through global metagenomics.</title>
        <authorList>
            <person name="Schulz F."/>
            <person name="Roux S."/>
            <person name="Paez-Espino D."/>
            <person name="Jungbluth S."/>
            <person name="Walsh D.A."/>
            <person name="Denef V.J."/>
            <person name="McMahon K.D."/>
            <person name="Konstantinidis K.T."/>
            <person name="Eloe-Fadrosh E.A."/>
            <person name="Kyrpides N.C."/>
            <person name="Woyke T."/>
        </authorList>
    </citation>
    <scope>NUCLEOTIDE SEQUENCE</scope>
    <source>
        <strain evidence="2">GVMAG-M-3300023174-137</strain>
    </source>
</reference>
<accession>A0A6C0DEB6</accession>